<protein>
    <submittedName>
        <fullName evidence="1">Uncharacterized protein</fullName>
    </submittedName>
</protein>
<dbReference type="AlphaFoldDB" id="A0A0E9TQS3"/>
<name>A0A0E9TQS3_ANGAN</name>
<sequence>MQRSPLLLEHPYELSLGAPFKVTVPNLNVLSPADFYANDTH</sequence>
<organism evidence="1">
    <name type="scientific">Anguilla anguilla</name>
    <name type="common">European freshwater eel</name>
    <name type="synonym">Muraena anguilla</name>
    <dbReference type="NCBI Taxonomy" id="7936"/>
    <lineage>
        <taxon>Eukaryota</taxon>
        <taxon>Metazoa</taxon>
        <taxon>Chordata</taxon>
        <taxon>Craniata</taxon>
        <taxon>Vertebrata</taxon>
        <taxon>Euteleostomi</taxon>
        <taxon>Actinopterygii</taxon>
        <taxon>Neopterygii</taxon>
        <taxon>Teleostei</taxon>
        <taxon>Anguilliformes</taxon>
        <taxon>Anguillidae</taxon>
        <taxon>Anguilla</taxon>
    </lineage>
</organism>
<proteinExistence type="predicted"/>
<dbReference type="EMBL" id="GBXM01052498">
    <property type="protein sequence ID" value="JAH56079.1"/>
    <property type="molecule type" value="Transcribed_RNA"/>
</dbReference>
<evidence type="ECO:0000313" key="1">
    <source>
        <dbReference type="EMBL" id="JAH56079.1"/>
    </source>
</evidence>
<reference evidence="1" key="1">
    <citation type="submission" date="2014-11" db="EMBL/GenBank/DDBJ databases">
        <authorList>
            <person name="Amaro Gonzalez C."/>
        </authorList>
    </citation>
    <scope>NUCLEOTIDE SEQUENCE</scope>
</reference>
<accession>A0A0E9TQS3</accession>
<reference evidence="1" key="2">
    <citation type="journal article" date="2015" name="Fish Shellfish Immunol.">
        <title>Early steps in the European eel (Anguilla anguilla)-Vibrio vulnificus interaction in the gills: Role of the RtxA13 toxin.</title>
        <authorList>
            <person name="Callol A."/>
            <person name="Pajuelo D."/>
            <person name="Ebbesson L."/>
            <person name="Teles M."/>
            <person name="MacKenzie S."/>
            <person name="Amaro C."/>
        </authorList>
    </citation>
    <scope>NUCLEOTIDE SEQUENCE</scope>
</reference>